<dbReference type="Gene3D" id="3.90.1750.20">
    <property type="entry name" value="Putative Large Serine Recombinase, Chain B, Domain 2"/>
    <property type="match status" value="1"/>
</dbReference>
<dbReference type="InterPro" id="IPR011109">
    <property type="entry name" value="DNA_bind_recombinase_dom"/>
</dbReference>
<dbReference type="RefSeq" id="WP_066533755.1">
    <property type="nucleotide sequence ID" value="NZ_CP021422.1"/>
</dbReference>
<evidence type="ECO:0000313" key="4">
    <source>
        <dbReference type="EMBL" id="ASB40580.1"/>
    </source>
</evidence>
<reference evidence="5 7" key="3">
    <citation type="submission" date="2020-11" db="EMBL/GenBank/DDBJ databases">
        <title>Closed and high quality bacterial genomes of the OMM12 community.</title>
        <authorList>
            <person name="Marbouty M."/>
            <person name="Lamy-Besnier Q."/>
            <person name="Debarbieux L."/>
            <person name="Koszul R."/>
        </authorList>
    </citation>
    <scope>NUCLEOTIDE SEQUENCE [LARGE SCALE GENOMIC DNA]</scope>
    <source>
        <strain evidence="5 7">KB18</strain>
    </source>
</reference>
<dbReference type="SMART" id="SM00857">
    <property type="entry name" value="Resolvase"/>
    <property type="match status" value="1"/>
</dbReference>
<dbReference type="InterPro" id="IPR050639">
    <property type="entry name" value="SSR_resolvase"/>
</dbReference>
<evidence type="ECO:0000256" key="1">
    <source>
        <dbReference type="SAM" id="Coils"/>
    </source>
</evidence>
<feature type="domain" description="Recombinase" evidence="3">
    <location>
        <begin position="190"/>
        <end position="317"/>
    </location>
</feature>
<name>A0A1Z2XQ60_9FIRM</name>
<reference evidence="4" key="1">
    <citation type="journal article" date="2017" name="Genome Announc.">
        <title>High-Quality Whole-Genome Sequences of the Oligo-Mouse-Microbiota Bacterial Community.</title>
        <authorList>
            <person name="Garzetti D."/>
            <person name="Brugiroux S."/>
            <person name="Bunk B."/>
            <person name="Pukall R."/>
            <person name="McCoy K.D."/>
            <person name="Macpherson A.J."/>
            <person name="Stecher B."/>
        </authorList>
    </citation>
    <scope>NUCLEOTIDE SEQUENCE</scope>
    <source>
        <strain evidence="4">KB18</strain>
    </source>
</reference>
<dbReference type="SUPFAM" id="SSF53041">
    <property type="entry name" value="Resolvase-like"/>
    <property type="match status" value="1"/>
</dbReference>
<gene>
    <name evidence="4" type="ORF">ADH66_07855</name>
    <name evidence="5" type="ORF">I5Q82_17895</name>
</gene>
<dbReference type="KEGG" id="amur:ADH66_07855"/>
<sequence length="547" mass="62390">MQPTTATPQKVVRKIPAKINIAEEIKQAHRQLRVAAYCRVSTAQEEQLNSYDVQVRYYTEKIRSEPKWAFVGIFADRGLSGTSTKKRDEFNKMIKQCRRGKIDMIITKSISRFARNTADVLKYVRMLKEIGVDIFFEEQNIHSTQPGAEFYITIYGSIAQSESENISANVIWGKNQSAKEGKVAFHYKNFLGYRRGEDGKPEIDPEEAKTVKLIYERFLAGDSMRGIVEMLDNMDVPIPGGQGKWHRSTICSILQNERYKGDAIINKTYVVDCLSKKVKRNDGKARPMYFVENNHPAIIDPATFGRAQEELARRTGKRKVKQKGTKTEQGRYSSKYALTELLVCGECGTPYRRCTWTVKGEKKPVWRCINRLDFGKKYCHHSPTMEEGVLQEAVMAAIMRMAKQSADVLGTLKLHIGMGLKNDDGENNRLDIQIRIAEIDAEFKAMLQAIATDTVEEFDEQRATALMAEKNSLEQQLAQYDNAQQEKENAESRLDEIFTILDGLENHPMEYDDRLVRQVLECVVVELKEKIKVIFAGGLEVEQTIPV</sequence>
<dbReference type="Proteomes" id="UP000196710">
    <property type="component" value="Chromosome"/>
</dbReference>
<dbReference type="PROSITE" id="PS51736">
    <property type="entry name" value="RECOMBINASES_3"/>
    <property type="match status" value="1"/>
</dbReference>
<proteinExistence type="predicted"/>
<feature type="coiled-coil region" evidence="1">
    <location>
        <begin position="463"/>
        <end position="507"/>
    </location>
</feature>
<protein>
    <submittedName>
        <fullName evidence="5">Recombinase family protein</fullName>
    </submittedName>
</protein>
<feature type="domain" description="Resolvase/invertase-type recombinase catalytic" evidence="2">
    <location>
        <begin position="33"/>
        <end position="181"/>
    </location>
</feature>
<keyword evidence="6" id="KW-1185">Reference proteome</keyword>
<dbReference type="Pfam" id="PF13408">
    <property type="entry name" value="Zn_ribbon_recom"/>
    <property type="match status" value="1"/>
</dbReference>
<reference evidence="6" key="2">
    <citation type="submission" date="2017-05" db="EMBL/GenBank/DDBJ databases">
        <title>Improved OligoMM genomes.</title>
        <authorList>
            <person name="Garzetti D."/>
        </authorList>
    </citation>
    <scope>NUCLEOTIDE SEQUENCE [LARGE SCALE GENOMIC DNA]</scope>
    <source>
        <strain evidence="6">KB18</strain>
    </source>
</reference>
<dbReference type="Pfam" id="PF07508">
    <property type="entry name" value="Recombinase"/>
    <property type="match status" value="1"/>
</dbReference>
<accession>A0A1Z2XQ60</accession>
<dbReference type="InterPro" id="IPR038109">
    <property type="entry name" value="DNA_bind_recomb_sf"/>
</dbReference>
<dbReference type="EMBL" id="CP065321">
    <property type="protein sequence ID" value="QQR29860.1"/>
    <property type="molecule type" value="Genomic_DNA"/>
</dbReference>
<evidence type="ECO:0000259" key="3">
    <source>
        <dbReference type="PROSITE" id="PS51737"/>
    </source>
</evidence>
<organism evidence="5 7">
    <name type="scientific">Acutalibacter muris</name>
    <dbReference type="NCBI Taxonomy" id="1796620"/>
    <lineage>
        <taxon>Bacteria</taxon>
        <taxon>Bacillati</taxon>
        <taxon>Bacillota</taxon>
        <taxon>Clostridia</taxon>
        <taxon>Eubacteriales</taxon>
        <taxon>Acutalibacteraceae</taxon>
        <taxon>Acutalibacter</taxon>
    </lineage>
</organism>
<dbReference type="InterPro" id="IPR006119">
    <property type="entry name" value="Resolv_N"/>
</dbReference>
<dbReference type="PROSITE" id="PS51737">
    <property type="entry name" value="RECOMBINASE_DNA_BIND"/>
    <property type="match status" value="1"/>
</dbReference>
<dbReference type="PANTHER" id="PTHR30461">
    <property type="entry name" value="DNA-INVERTASE FROM LAMBDOID PROPHAGE"/>
    <property type="match status" value="1"/>
</dbReference>
<dbReference type="Proteomes" id="UP000596035">
    <property type="component" value="Chromosome"/>
</dbReference>
<evidence type="ECO:0000313" key="7">
    <source>
        <dbReference type="Proteomes" id="UP000596035"/>
    </source>
</evidence>
<dbReference type="GO" id="GO:0000150">
    <property type="term" value="F:DNA strand exchange activity"/>
    <property type="evidence" value="ECO:0007669"/>
    <property type="project" value="InterPro"/>
</dbReference>
<dbReference type="Gene3D" id="3.40.50.1390">
    <property type="entry name" value="Resolvase, N-terminal catalytic domain"/>
    <property type="match status" value="1"/>
</dbReference>
<dbReference type="InterPro" id="IPR036162">
    <property type="entry name" value="Resolvase-like_N_sf"/>
</dbReference>
<dbReference type="GO" id="GO:0003677">
    <property type="term" value="F:DNA binding"/>
    <property type="evidence" value="ECO:0007669"/>
    <property type="project" value="InterPro"/>
</dbReference>
<dbReference type="Pfam" id="PF00239">
    <property type="entry name" value="Resolvase"/>
    <property type="match status" value="1"/>
</dbReference>
<dbReference type="AlphaFoldDB" id="A0A1Z2XQ60"/>
<evidence type="ECO:0000259" key="2">
    <source>
        <dbReference type="PROSITE" id="PS51736"/>
    </source>
</evidence>
<dbReference type="PANTHER" id="PTHR30461:SF23">
    <property type="entry name" value="DNA RECOMBINASE-RELATED"/>
    <property type="match status" value="1"/>
</dbReference>
<evidence type="ECO:0000313" key="6">
    <source>
        <dbReference type="Proteomes" id="UP000196710"/>
    </source>
</evidence>
<keyword evidence="1" id="KW-0175">Coiled coil</keyword>
<dbReference type="InterPro" id="IPR025827">
    <property type="entry name" value="Zn_ribbon_recom_dom"/>
</dbReference>
<dbReference type="EMBL" id="CP021422">
    <property type="protein sequence ID" value="ASB40580.1"/>
    <property type="molecule type" value="Genomic_DNA"/>
</dbReference>
<evidence type="ECO:0000313" key="5">
    <source>
        <dbReference type="EMBL" id="QQR29860.1"/>
    </source>
</evidence>
<dbReference type="CDD" id="cd00338">
    <property type="entry name" value="Ser_Recombinase"/>
    <property type="match status" value="1"/>
</dbReference>